<dbReference type="InParanoid" id="A0LP68"/>
<accession>A0LP68</accession>
<proteinExistence type="predicted"/>
<feature type="domain" description="Spore protein YkvP/CgeB glycosyl transferase-like" evidence="1">
    <location>
        <begin position="254"/>
        <end position="378"/>
    </location>
</feature>
<protein>
    <recommendedName>
        <fullName evidence="1">Spore protein YkvP/CgeB glycosyl transferase-like domain-containing protein</fullName>
    </recommendedName>
</protein>
<dbReference type="OrthoDB" id="513439at2"/>
<evidence type="ECO:0000313" key="2">
    <source>
        <dbReference type="EMBL" id="ABK19220.1"/>
    </source>
</evidence>
<evidence type="ECO:0000259" key="1">
    <source>
        <dbReference type="Pfam" id="PF13524"/>
    </source>
</evidence>
<evidence type="ECO:0000313" key="3">
    <source>
        <dbReference type="Proteomes" id="UP000001784"/>
    </source>
</evidence>
<dbReference type="AlphaFoldDB" id="A0LP68"/>
<dbReference type="HOGENOM" id="CLU_703842_0_0_7"/>
<dbReference type="Pfam" id="PF13524">
    <property type="entry name" value="Glyco_trans_1_2"/>
    <property type="match status" value="1"/>
</dbReference>
<dbReference type="EMBL" id="CP000478">
    <property type="protein sequence ID" value="ABK19220.1"/>
    <property type="molecule type" value="Genomic_DNA"/>
</dbReference>
<organism evidence="2 3">
    <name type="scientific">Syntrophobacter fumaroxidans (strain DSM 10017 / MPOB)</name>
    <dbReference type="NCBI Taxonomy" id="335543"/>
    <lineage>
        <taxon>Bacteria</taxon>
        <taxon>Pseudomonadati</taxon>
        <taxon>Thermodesulfobacteriota</taxon>
        <taxon>Syntrophobacteria</taxon>
        <taxon>Syntrophobacterales</taxon>
        <taxon>Syntrophobacteraceae</taxon>
        <taxon>Syntrophobacter</taxon>
    </lineage>
</organism>
<dbReference type="eggNOG" id="COG0438">
    <property type="taxonomic scope" value="Bacteria"/>
</dbReference>
<gene>
    <name evidence="2" type="ordered locus">Sfum_3550</name>
</gene>
<reference evidence="2 3" key="1">
    <citation type="submission" date="2006-10" db="EMBL/GenBank/DDBJ databases">
        <title>Complete sequence of Syntrophobacter fumaroxidans MPOB.</title>
        <authorList>
            <consortium name="US DOE Joint Genome Institute"/>
            <person name="Copeland A."/>
            <person name="Lucas S."/>
            <person name="Lapidus A."/>
            <person name="Barry K."/>
            <person name="Detter J.C."/>
            <person name="Glavina del Rio T."/>
            <person name="Hammon N."/>
            <person name="Israni S."/>
            <person name="Pitluck S."/>
            <person name="Goltsman E.G."/>
            <person name="Martinez M."/>
            <person name="Schmutz J."/>
            <person name="Larimer F."/>
            <person name="Land M."/>
            <person name="Hauser L."/>
            <person name="Kyrpides N."/>
            <person name="Kim E."/>
            <person name="Boone D.R."/>
            <person name="Brockman F."/>
            <person name="Culley D."/>
            <person name="Ferry J."/>
            <person name="Gunsalus R."/>
            <person name="McInerney M.J."/>
            <person name="Morrison M."/>
            <person name="Plugge C."/>
            <person name="Rohlin L."/>
            <person name="Scholten J."/>
            <person name="Sieber J."/>
            <person name="Stams A.J.M."/>
            <person name="Worm P."/>
            <person name="Henstra A.M."/>
            <person name="Richardson P."/>
        </authorList>
    </citation>
    <scope>NUCLEOTIDE SEQUENCE [LARGE SCALE GENOMIC DNA]</scope>
    <source>
        <strain evidence="3">DSM 10017 / MPOB</strain>
    </source>
</reference>
<sequence length="395" mass="44434">MAGSRLRIIVTGLAALYPVGGVAWDYLQYIVGFARLGHDVYYHEDSWSWPYHPIQKTYTADPTYSVDYIADFFKTYAPDLTGRWHYLHLHDRSYGMDRSAFDEVARTADLFLNVSGACMIPENLSANCVKVFLDTDPGYNQIMLSERLSWSENVDRWCATVAAHDRHFTYAENIHGADCIVPRMDFAWKTTRMPVILDLWSGPAAEPADSARPWTTIMTWNAFKGKLVYKGVEYFSKGTEFEKLMHLPRQAQARLKVAVGGVDAPLDRLAEYGWEVVDGPGATVTPADYQRFIAESRGEISTAKHVYVAMRTGWFSCRSACYLAAGRPVVVQDTGFCSIFDCGKGILAFNTPEEAVEAIRRVERDYSRQACAALGAAAEYFDSDKVLARFIEDAF</sequence>
<dbReference type="STRING" id="335543.Sfum_3550"/>
<name>A0LP68_SYNFM</name>
<dbReference type="Proteomes" id="UP000001784">
    <property type="component" value="Chromosome"/>
</dbReference>
<dbReference type="InterPro" id="IPR055259">
    <property type="entry name" value="YkvP/CgeB_Glyco_trans-like"/>
</dbReference>
<keyword evidence="3" id="KW-1185">Reference proteome</keyword>
<dbReference type="KEGG" id="sfu:Sfum_3550"/>
<dbReference type="RefSeq" id="WP_011700345.1">
    <property type="nucleotide sequence ID" value="NC_008554.1"/>
</dbReference>